<dbReference type="SUPFAM" id="SSF53335">
    <property type="entry name" value="S-adenosyl-L-methionine-dependent methyltransferases"/>
    <property type="match status" value="1"/>
</dbReference>
<dbReference type="OrthoDB" id="276151at2759"/>
<dbReference type="PROSITE" id="PS51585">
    <property type="entry name" value="SAM_MT_TPMT"/>
    <property type="match status" value="1"/>
</dbReference>
<organism evidence="6 7">
    <name type="scientific">Polychaeton citri CBS 116435</name>
    <dbReference type="NCBI Taxonomy" id="1314669"/>
    <lineage>
        <taxon>Eukaryota</taxon>
        <taxon>Fungi</taxon>
        <taxon>Dikarya</taxon>
        <taxon>Ascomycota</taxon>
        <taxon>Pezizomycotina</taxon>
        <taxon>Dothideomycetes</taxon>
        <taxon>Dothideomycetidae</taxon>
        <taxon>Capnodiales</taxon>
        <taxon>Capnodiaceae</taxon>
        <taxon>Polychaeton</taxon>
    </lineage>
</organism>
<comment type="caution">
    <text evidence="6">The sequence shown here is derived from an EMBL/GenBank/DDBJ whole genome shotgun (WGS) entry which is preliminary data.</text>
</comment>
<reference evidence="6" key="1">
    <citation type="journal article" date="2020" name="Stud. Mycol.">
        <title>101 Dothideomycetes genomes: a test case for predicting lifestyles and emergence of pathogens.</title>
        <authorList>
            <person name="Haridas S."/>
            <person name="Albert R."/>
            <person name="Binder M."/>
            <person name="Bloem J."/>
            <person name="Labutti K."/>
            <person name="Salamov A."/>
            <person name="Andreopoulos B."/>
            <person name="Baker S."/>
            <person name="Barry K."/>
            <person name="Bills G."/>
            <person name="Bluhm B."/>
            <person name="Cannon C."/>
            <person name="Castanera R."/>
            <person name="Culley D."/>
            <person name="Daum C."/>
            <person name="Ezra D."/>
            <person name="Gonzalez J."/>
            <person name="Henrissat B."/>
            <person name="Kuo A."/>
            <person name="Liang C."/>
            <person name="Lipzen A."/>
            <person name="Lutzoni F."/>
            <person name="Magnuson J."/>
            <person name="Mondo S."/>
            <person name="Nolan M."/>
            <person name="Ohm R."/>
            <person name="Pangilinan J."/>
            <person name="Park H.-J."/>
            <person name="Ramirez L."/>
            <person name="Alfaro M."/>
            <person name="Sun H."/>
            <person name="Tritt A."/>
            <person name="Yoshinaga Y."/>
            <person name="Zwiers L.-H."/>
            <person name="Turgeon B."/>
            <person name="Goodwin S."/>
            <person name="Spatafora J."/>
            <person name="Crous P."/>
            <person name="Grigoriev I."/>
        </authorList>
    </citation>
    <scope>NUCLEOTIDE SEQUENCE</scope>
    <source>
        <strain evidence="6">CBS 116435</strain>
    </source>
</reference>
<dbReference type="PANTHER" id="PTHR32183:SF6">
    <property type="entry name" value="CYSTEINE SULFINATE DESULFINASE_CYSTEINE DESULFURASE AND RELATED ENZYMES"/>
    <property type="match status" value="1"/>
</dbReference>
<evidence type="ECO:0000256" key="4">
    <source>
        <dbReference type="ARBA" id="ARBA00022691"/>
    </source>
</evidence>
<accession>A0A9P4Q313</accession>
<dbReference type="InterPro" id="IPR029063">
    <property type="entry name" value="SAM-dependent_MTases_sf"/>
</dbReference>
<dbReference type="Proteomes" id="UP000799441">
    <property type="component" value="Unassembled WGS sequence"/>
</dbReference>
<dbReference type="InterPro" id="IPR008854">
    <property type="entry name" value="TPMT"/>
</dbReference>
<sequence length="332" mass="36356">MRQISLTISTKASLNTPFPRIAIGSGLSLERQLGTIPSPTASHCRRESVSEGMTAAPTGDPRERLRAHFATKQDSTQASDWESLWQQKVSPWDRGKPSPALTDYLSQNLELSPTTGASRKRALVPGCGRGYDVYLLSSFGYDAVGVDSSPTAVDEAKLVPHATGDFDEIYSTRNEELGRGKVDFIVADFFSPAMLPDTEESFDLIYDYTFLCALPVSLRTKWAERITALLKPVVGELVCLMFPLNKPPKTGGPPNGLSIKLYELLLGNIGSEIEYDSEGYAVRAKSSEDGVEYNKASQSLQNIAIREPERTHAAGEGHDRIGIWRKAEKGTI</sequence>
<dbReference type="PANTHER" id="PTHR32183">
    <property type="match status" value="1"/>
</dbReference>
<keyword evidence="2 6" id="KW-0489">Methyltransferase</keyword>
<evidence type="ECO:0000256" key="3">
    <source>
        <dbReference type="ARBA" id="ARBA00022679"/>
    </source>
</evidence>
<name>A0A9P4Q313_9PEZI</name>
<dbReference type="GO" id="GO:0008757">
    <property type="term" value="F:S-adenosylmethionine-dependent methyltransferase activity"/>
    <property type="evidence" value="ECO:0007669"/>
    <property type="project" value="InterPro"/>
</dbReference>
<dbReference type="Pfam" id="PF05724">
    <property type="entry name" value="TPMT"/>
    <property type="match status" value="1"/>
</dbReference>
<protein>
    <submittedName>
        <fullName evidence="6">S-adenosyl-L-methionine-dependent methyltransferase</fullName>
    </submittedName>
</protein>
<evidence type="ECO:0000256" key="1">
    <source>
        <dbReference type="ARBA" id="ARBA00022553"/>
    </source>
</evidence>
<evidence type="ECO:0000256" key="5">
    <source>
        <dbReference type="SAM" id="MobiDB-lite"/>
    </source>
</evidence>
<keyword evidence="1" id="KW-0597">Phosphoprotein</keyword>
<evidence type="ECO:0000256" key="2">
    <source>
        <dbReference type="ARBA" id="ARBA00022603"/>
    </source>
</evidence>
<keyword evidence="3" id="KW-0808">Transferase</keyword>
<dbReference type="AlphaFoldDB" id="A0A9P4Q313"/>
<feature type="region of interest" description="Disordered" evidence="5">
    <location>
        <begin position="37"/>
        <end position="60"/>
    </location>
</feature>
<dbReference type="EMBL" id="MU003808">
    <property type="protein sequence ID" value="KAF2719658.1"/>
    <property type="molecule type" value="Genomic_DNA"/>
</dbReference>
<evidence type="ECO:0000313" key="7">
    <source>
        <dbReference type="Proteomes" id="UP000799441"/>
    </source>
</evidence>
<gene>
    <name evidence="6" type="ORF">K431DRAFT_286460</name>
</gene>
<proteinExistence type="predicted"/>
<keyword evidence="4" id="KW-0949">S-adenosyl-L-methionine</keyword>
<evidence type="ECO:0000313" key="6">
    <source>
        <dbReference type="EMBL" id="KAF2719658.1"/>
    </source>
</evidence>
<dbReference type="GO" id="GO:0032259">
    <property type="term" value="P:methylation"/>
    <property type="evidence" value="ECO:0007669"/>
    <property type="project" value="UniProtKB-KW"/>
</dbReference>
<dbReference type="Gene3D" id="3.40.50.150">
    <property type="entry name" value="Vaccinia Virus protein VP39"/>
    <property type="match status" value="1"/>
</dbReference>
<keyword evidence="7" id="KW-1185">Reference proteome</keyword>
<dbReference type="CDD" id="cd02440">
    <property type="entry name" value="AdoMet_MTases"/>
    <property type="match status" value="1"/>
</dbReference>